<dbReference type="RefSeq" id="XP_033523916.1">
    <property type="nucleotide sequence ID" value="XM_033663728.1"/>
</dbReference>
<feature type="non-terminal residue" evidence="2">
    <location>
        <position position="1"/>
    </location>
</feature>
<evidence type="ECO:0000313" key="2">
    <source>
        <dbReference type="EMBL" id="KAF2129527.1"/>
    </source>
</evidence>
<keyword evidence="3" id="KW-1185">Reference proteome</keyword>
<dbReference type="EMBL" id="ML977506">
    <property type="protein sequence ID" value="KAF2129527.1"/>
    <property type="molecule type" value="Genomic_DNA"/>
</dbReference>
<dbReference type="GeneID" id="54404160"/>
<organism evidence="2 3">
    <name type="scientific">Dothidotthia symphoricarpi CBS 119687</name>
    <dbReference type="NCBI Taxonomy" id="1392245"/>
    <lineage>
        <taxon>Eukaryota</taxon>
        <taxon>Fungi</taxon>
        <taxon>Dikarya</taxon>
        <taxon>Ascomycota</taxon>
        <taxon>Pezizomycotina</taxon>
        <taxon>Dothideomycetes</taxon>
        <taxon>Pleosporomycetidae</taxon>
        <taxon>Pleosporales</taxon>
        <taxon>Dothidotthiaceae</taxon>
        <taxon>Dothidotthia</taxon>
    </lineage>
</organism>
<proteinExistence type="predicted"/>
<sequence length="426" mass="47072">KKRGDSAVTLLTGVDPRNIIPSSSDEEDQPLPGDRLPTPSTQRASHNLRTRKATQSKLSYDQRYHPMDDSLRPSQAAKRRSMHGEDEASSNESSISYPECTDTDVENAPDSESEGEGRPAPARKGKKRTRAEVGSLQATRRSSRKVSNRNFSYSIKVHPQDRDLEISSDESGTTEKVASKRRKHGSGGSDSPTSTWMEPLCEILTAHTDSLLKTSSSPSLVATPPPYGIRRMEGLDVWKRSPGHRYFPHDRNSHLVLPSQPFDIFTERLEDQLEREANASSPLRFDHDDKENLLSNPGHDPTPDPLQGISIIPASQHRQSSENKHASHQIAVANYALYDDPPRTPTYGLGGSDGAHDEIHHTIKSKLTLESLHEHRLSEQLPQVSTHHQDQDQANDYDSVIGMSSSTTTDIDSVVGVFSSVSTSAQ</sequence>
<feature type="region of interest" description="Disordered" evidence="1">
    <location>
        <begin position="275"/>
        <end position="309"/>
    </location>
</feature>
<feature type="compositionally biased region" description="Basic and acidic residues" evidence="1">
    <location>
        <begin position="60"/>
        <end position="71"/>
    </location>
</feature>
<dbReference type="AlphaFoldDB" id="A0A6A6AF14"/>
<dbReference type="Proteomes" id="UP000799771">
    <property type="component" value="Unassembled WGS sequence"/>
</dbReference>
<name>A0A6A6AF14_9PLEO</name>
<gene>
    <name evidence="2" type="ORF">P153DRAFT_290768</name>
</gene>
<evidence type="ECO:0000256" key="1">
    <source>
        <dbReference type="SAM" id="MobiDB-lite"/>
    </source>
</evidence>
<reference evidence="2" key="1">
    <citation type="journal article" date="2020" name="Stud. Mycol.">
        <title>101 Dothideomycetes genomes: a test case for predicting lifestyles and emergence of pathogens.</title>
        <authorList>
            <person name="Haridas S."/>
            <person name="Albert R."/>
            <person name="Binder M."/>
            <person name="Bloem J."/>
            <person name="Labutti K."/>
            <person name="Salamov A."/>
            <person name="Andreopoulos B."/>
            <person name="Baker S."/>
            <person name="Barry K."/>
            <person name="Bills G."/>
            <person name="Bluhm B."/>
            <person name="Cannon C."/>
            <person name="Castanera R."/>
            <person name="Culley D."/>
            <person name="Daum C."/>
            <person name="Ezra D."/>
            <person name="Gonzalez J."/>
            <person name="Henrissat B."/>
            <person name="Kuo A."/>
            <person name="Liang C."/>
            <person name="Lipzen A."/>
            <person name="Lutzoni F."/>
            <person name="Magnuson J."/>
            <person name="Mondo S."/>
            <person name="Nolan M."/>
            <person name="Ohm R."/>
            <person name="Pangilinan J."/>
            <person name="Park H.-J."/>
            <person name="Ramirez L."/>
            <person name="Alfaro M."/>
            <person name="Sun H."/>
            <person name="Tritt A."/>
            <person name="Yoshinaga Y."/>
            <person name="Zwiers L.-H."/>
            <person name="Turgeon B."/>
            <person name="Goodwin S."/>
            <person name="Spatafora J."/>
            <person name="Crous P."/>
            <person name="Grigoriev I."/>
        </authorList>
    </citation>
    <scope>NUCLEOTIDE SEQUENCE</scope>
    <source>
        <strain evidence="2">CBS 119687</strain>
    </source>
</reference>
<protein>
    <submittedName>
        <fullName evidence="2">Uncharacterized protein</fullName>
    </submittedName>
</protein>
<dbReference type="OrthoDB" id="5430111at2759"/>
<feature type="compositionally biased region" description="Acidic residues" evidence="1">
    <location>
        <begin position="101"/>
        <end position="114"/>
    </location>
</feature>
<evidence type="ECO:0000313" key="3">
    <source>
        <dbReference type="Proteomes" id="UP000799771"/>
    </source>
</evidence>
<feature type="region of interest" description="Disordered" evidence="1">
    <location>
        <begin position="1"/>
        <end position="196"/>
    </location>
</feature>
<accession>A0A6A6AF14</accession>